<gene>
    <name evidence="1" type="ORF">H920_01088</name>
</gene>
<proteinExistence type="predicted"/>
<evidence type="ECO:0000313" key="1">
    <source>
        <dbReference type="EMBL" id="KFO37479.1"/>
    </source>
</evidence>
<dbReference type="Proteomes" id="UP000028990">
    <property type="component" value="Unassembled WGS sequence"/>
</dbReference>
<dbReference type="EMBL" id="KN120821">
    <property type="protein sequence ID" value="KFO37479.1"/>
    <property type="molecule type" value="Genomic_DNA"/>
</dbReference>
<organism evidence="1 2">
    <name type="scientific">Fukomys damarensis</name>
    <name type="common">Damaraland mole rat</name>
    <name type="synonym">Cryptomys damarensis</name>
    <dbReference type="NCBI Taxonomy" id="885580"/>
    <lineage>
        <taxon>Eukaryota</taxon>
        <taxon>Metazoa</taxon>
        <taxon>Chordata</taxon>
        <taxon>Craniata</taxon>
        <taxon>Vertebrata</taxon>
        <taxon>Euteleostomi</taxon>
        <taxon>Mammalia</taxon>
        <taxon>Eutheria</taxon>
        <taxon>Euarchontoglires</taxon>
        <taxon>Glires</taxon>
        <taxon>Rodentia</taxon>
        <taxon>Hystricomorpha</taxon>
        <taxon>Bathyergidae</taxon>
        <taxon>Fukomys</taxon>
    </lineage>
</organism>
<name>A0A091DZD3_FUKDA</name>
<dbReference type="AlphaFoldDB" id="A0A091DZD3"/>
<keyword evidence="2" id="KW-1185">Reference proteome</keyword>
<protein>
    <submittedName>
        <fullName evidence="1">Uncharacterized protein</fullName>
    </submittedName>
</protein>
<reference evidence="1 2" key="1">
    <citation type="submission" date="2013-11" db="EMBL/GenBank/DDBJ databases">
        <title>The Damaraland mole rat (Fukomys damarensis) genome and evolution of African mole rats.</title>
        <authorList>
            <person name="Gladyshev V.N."/>
            <person name="Fang X."/>
        </authorList>
    </citation>
    <scope>NUCLEOTIDE SEQUENCE [LARGE SCALE GENOMIC DNA]</scope>
    <source>
        <tissue evidence="1">Liver</tissue>
    </source>
</reference>
<evidence type="ECO:0000313" key="2">
    <source>
        <dbReference type="Proteomes" id="UP000028990"/>
    </source>
</evidence>
<accession>A0A091DZD3</accession>
<sequence length="96" mass="10256">MENGELMLPDTIVVVNSVIVNAVDRVLPSSVLQIPFYKLTAPNTAQPNLTHKTLNAAPIKGPRVQCTPDGAHAPPCQPPPCSPHLGEEHVWHAVAP</sequence>